<evidence type="ECO:0000313" key="2">
    <source>
        <dbReference type="Proteomes" id="UP000221734"/>
    </source>
</evidence>
<keyword evidence="2" id="KW-1185">Reference proteome</keyword>
<reference evidence="2" key="1">
    <citation type="submission" date="2017-10" db="EMBL/GenBank/DDBJ databases">
        <authorList>
            <person name="Frank J."/>
        </authorList>
    </citation>
    <scope>NUCLEOTIDE SEQUENCE [LARGE SCALE GENOMIC DNA]</scope>
</reference>
<gene>
    <name evidence="1" type="ORF">KSMBR1_0912</name>
</gene>
<dbReference type="EMBL" id="LT934425">
    <property type="protein sequence ID" value="SOH03423.1"/>
    <property type="molecule type" value="Genomic_DNA"/>
</dbReference>
<name>A0A2C9CCW6_KUEST</name>
<evidence type="ECO:0000313" key="1">
    <source>
        <dbReference type="EMBL" id="SOH03423.1"/>
    </source>
</evidence>
<organism evidence="1 2">
    <name type="scientific">Kuenenia stuttgartiensis</name>
    <dbReference type="NCBI Taxonomy" id="174633"/>
    <lineage>
        <taxon>Bacteria</taxon>
        <taxon>Pseudomonadati</taxon>
        <taxon>Planctomycetota</taxon>
        <taxon>Candidatus Brocadiia</taxon>
        <taxon>Candidatus Brocadiales</taxon>
        <taxon>Candidatus Brocadiaceae</taxon>
        <taxon>Candidatus Kuenenia</taxon>
    </lineage>
</organism>
<dbReference type="KEGG" id="kst:KSMBR1_0912"/>
<dbReference type="Proteomes" id="UP000221734">
    <property type="component" value="Chromosome Kuenenia_stuttgartiensis_MBR1"/>
</dbReference>
<dbReference type="AlphaFoldDB" id="A0A2C9CCW6"/>
<dbReference type="RefSeq" id="WP_197705340.1">
    <property type="nucleotide sequence ID" value="NZ_LT934425.1"/>
</dbReference>
<evidence type="ECO:0008006" key="3">
    <source>
        <dbReference type="Google" id="ProtNLM"/>
    </source>
</evidence>
<sequence>MDTSAATTMIKMLETVPDQLQETVVEHMRDYIEYLLDEAKWKNSFSRNPG</sequence>
<accession>A0A2C9CCW6</accession>
<protein>
    <recommendedName>
        <fullName evidence="3">DUF2281 domain-containing protein</fullName>
    </recommendedName>
</protein>
<proteinExistence type="predicted"/>